<dbReference type="Proteomes" id="UP000501690">
    <property type="component" value="Linkage Group LG1"/>
</dbReference>
<name>A0A4D6KNQ4_VIGUN</name>
<gene>
    <name evidence="2" type="ORF">DEO72_LG1g2937</name>
</gene>
<reference evidence="2 3" key="1">
    <citation type="submission" date="2019-04" db="EMBL/GenBank/DDBJ databases">
        <title>An improved genome assembly and genetic linkage map for asparagus bean, Vigna unguiculata ssp. sesquipedialis.</title>
        <authorList>
            <person name="Xia Q."/>
            <person name="Zhang R."/>
            <person name="Dong Y."/>
        </authorList>
    </citation>
    <scope>NUCLEOTIDE SEQUENCE [LARGE SCALE GENOMIC DNA]</scope>
    <source>
        <tissue evidence="2">Leaf</tissue>
    </source>
</reference>
<organism evidence="2 3">
    <name type="scientific">Vigna unguiculata</name>
    <name type="common">Cowpea</name>
    <dbReference type="NCBI Taxonomy" id="3917"/>
    <lineage>
        <taxon>Eukaryota</taxon>
        <taxon>Viridiplantae</taxon>
        <taxon>Streptophyta</taxon>
        <taxon>Embryophyta</taxon>
        <taxon>Tracheophyta</taxon>
        <taxon>Spermatophyta</taxon>
        <taxon>Magnoliopsida</taxon>
        <taxon>eudicotyledons</taxon>
        <taxon>Gunneridae</taxon>
        <taxon>Pentapetalae</taxon>
        <taxon>rosids</taxon>
        <taxon>fabids</taxon>
        <taxon>Fabales</taxon>
        <taxon>Fabaceae</taxon>
        <taxon>Papilionoideae</taxon>
        <taxon>50 kb inversion clade</taxon>
        <taxon>NPAAA clade</taxon>
        <taxon>indigoferoid/millettioid clade</taxon>
        <taxon>Phaseoleae</taxon>
        <taxon>Vigna</taxon>
    </lineage>
</organism>
<feature type="compositionally biased region" description="Basic and acidic residues" evidence="1">
    <location>
        <begin position="110"/>
        <end position="136"/>
    </location>
</feature>
<keyword evidence="3" id="KW-1185">Reference proteome</keyword>
<dbReference type="EMBL" id="CP039345">
    <property type="protein sequence ID" value="QCD79298.1"/>
    <property type="molecule type" value="Genomic_DNA"/>
</dbReference>
<evidence type="ECO:0000313" key="2">
    <source>
        <dbReference type="EMBL" id="QCD79298.1"/>
    </source>
</evidence>
<evidence type="ECO:0000313" key="3">
    <source>
        <dbReference type="Proteomes" id="UP000501690"/>
    </source>
</evidence>
<accession>A0A4D6KNQ4</accession>
<sequence>MKLGGEGKIRAESGKQKLGLWFDDRRRSREIVVPFVGEGEVGKKKVRQWKTTKENLWQSWKDGGNNDKEVHSEQPDGGDKVVDPELQDDVNNETCKDGMEDDGNNPDEVGYDKVDGGDKDRMDDDVQGDMEGRHDEGVDDVEVHSWVLN</sequence>
<proteinExistence type="predicted"/>
<feature type="region of interest" description="Disordered" evidence="1">
    <location>
        <begin position="56"/>
        <end position="149"/>
    </location>
</feature>
<feature type="compositionally biased region" description="Basic and acidic residues" evidence="1">
    <location>
        <begin position="64"/>
        <end position="83"/>
    </location>
</feature>
<protein>
    <submittedName>
        <fullName evidence="2">Uncharacterized protein</fullName>
    </submittedName>
</protein>
<evidence type="ECO:0000256" key="1">
    <source>
        <dbReference type="SAM" id="MobiDB-lite"/>
    </source>
</evidence>
<dbReference type="AlphaFoldDB" id="A0A4D6KNQ4"/>